<name>A0A0F9AKM7_9ZZZZ</name>
<sequence>MALSDNLVAFWKLGEVSGTRVDSIGSNDLGDNASVTQADGKIGNAAQFTRANSEFLDIADNTDMSTGDIDFNIGAWIWIDAKPTGGGKFLAIANKYKSSTNQREWALEWEEDTDRINFSVSPDGSTSGSSALIAADSFGSPPIGEWIFVLAWHDAVNDTINIQINNGPVDSLAHTLGVFDGTQAFQIGSINSLGYFDGRIDAVGWWKGALTQLERTQAYNDGSGFEPPFPNPSTFTEPVTVVTHSCGTFTGMVK</sequence>
<proteinExistence type="predicted"/>
<evidence type="ECO:0000313" key="1">
    <source>
        <dbReference type="EMBL" id="KKK79029.1"/>
    </source>
</evidence>
<dbReference type="AlphaFoldDB" id="A0A0F9AKM7"/>
<gene>
    <name evidence="1" type="ORF">LCGC14_2837610</name>
</gene>
<dbReference type="Gene3D" id="2.60.120.200">
    <property type="match status" value="1"/>
</dbReference>
<evidence type="ECO:0008006" key="2">
    <source>
        <dbReference type="Google" id="ProtNLM"/>
    </source>
</evidence>
<dbReference type="InterPro" id="IPR013320">
    <property type="entry name" value="ConA-like_dom_sf"/>
</dbReference>
<protein>
    <recommendedName>
        <fullName evidence="2">LamG-like jellyroll fold domain-containing protein</fullName>
    </recommendedName>
</protein>
<accession>A0A0F9AKM7</accession>
<dbReference type="SUPFAM" id="SSF49899">
    <property type="entry name" value="Concanavalin A-like lectins/glucanases"/>
    <property type="match status" value="1"/>
</dbReference>
<comment type="caution">
    <text evidence="1">The sequence shown here is derived from an EMBL/GenBank/DDBJ whole genome shotgun (WGS) entry which is preliminary data.</text>
</comment>
<reference evidence="1" key="1">
    <citation type="journal article" date="2015" name="Nature">
        <title>Complex archaea that bridge the gap between prokaryotes and eukaryotes.</title>
        <authorList>
            <person name="Spang A."/>
            <person name="Saw J.H."/>
            <person name="Jorgensen S.L."/>
            <person name="Zaremba-Niedzwiedzka K."/>
            <person name="Martijn J."/>
            <person name="Lind A.E."/>
            <person name="van Eijk R."/>
            <person name="Schleper C."/>
            <person name="Guy L."/>
            <person name="Ettema T.J."/>
        </authorList>
    </citation>
    <scope>NUCLEOTIDE SEQUENCE</scope>
</reference>
<organism evidence="1">
    <name type="scientific">marine sediment metagenome</name>
    <dbReference type="NCBI Taxonomy" id="412755"/>
    <lineage>
        <taxon>unclassified sequences</taxon>
        <taxon>metagenomes</taxon>
        <taxon>ecological metagenomes</taxon>
    </lineage>
</organism>
<dbReference type="Pfam" id="PF13385">
    <property type="entry name" value="Laminin_G_3"/>
    <property type="match status" value="1"/>
</dbReference>
<dbReference type="EMBL" id="LAZR01054215">
    <property type="protein sequence ID" value="KKK79029.1"/>
    <property type="molecule type" value="Genomic_DNA"/>
</dbReference>